<evidence type="ECO:0000259" key="1">
    <source>
        <dbReference type="Pfam" id="PF12530"/>
    </source>
</evidence>
<proteinExistence type="predicted"/>
<organism evidence="2 3">
    <name type="scientific">Caligus rogercresseyi</name>
    <name type="common">Sea louse</name>
    <dbReference type="NCBI Taxonomy" id="217165"/>
    <lineage>
        <taxon>Eukaryota</taxon>
        <taxon>Metazoa</taxon>
        <taxon>Ecdysozoa</taxon>
        <taxon>Arthropoda</taxon>
        <taxon>Crustacea</taxon>
        <taxon>Multicrustacea</taxon>
        <taxon>Hexanauplia</taxon>
        <taxon>Copepoda</taxon>
        <taxon>Siphonostomatoida</taxon>
        <taxon>Caligidae</taxon>
        <taxon>Caligus</taxon>
    </lineage>
</organism>
<dbReference type="SUPFAM" id="SSF48371">
    <property type="entry name" value="ARM repeat"/>
    <property type="match status" value="1"/>
</dbReference>
<dbReference type="Proteomes" id="UP000595437">
    <property type="component" value="Chromosome 18"/>
</dbReference>
<dbReference type="GO" id="GO:0060147">
    <property type="term" value="P:regulation of post-transcriptional gene silencing"/>
    <property type="evidence" value="ECO:0007669"/>
    <property type="project" value="InterPro"/>
</dbReference>
<dbReference type="AlphaFoldDB" id="A0A7T8GQ94"/>
<dbReference type="InterPro" id="IPR022542">
    <property type="entry name" value="FOCAD/RST1_DUF3730"/>
</dbReference>
<evidence type="ECO:0000313" key="2">
    <source>
        <dbReference type="EMBL" id="QQP35481.1"/>
    </source>
</evidence>
<protein>
    <recommendedName>
        <fullName evidence="1">DUF3730 domain-containing protein</fullName>
    </recommendedName>
</protein>
<keyword evidence="3" id="KW-1185">Reference proteome</keyword>
<dbReference type="EMBL" id="CP045907">
    <property type="protein sequence ID" value="QQP35481.1"/>
    <property type="molecule type" value="Genomic_DNA"/>
</dbReference>
<feature type="non-terminal residue" evidence="2">
    <location>
        <position position="629"/>
    </location>
</feature>
<evidence type="ECO:0000313" key="3">
    <source>
        <dbReference type="Proteomes" id="UP000595437"/>
    </source>
</evidence>
<dbReference type="InterPro" id="IPR016024">
    <property type="entry name" value="ARM-type_fold"/>
</dbReference>
<dbReference type="Pfam" id="PF12530">
    <property type="entry name" value="DUF3730"/>
    <property type="match status" value="1"/>
</dbReference>
<feature type="non-terminal residue" evidence="2">
    <location>
        <position position="1"/>
    </location>
</feature>
<reference evidence="3" key="1">
    <citation type="submission" date="2021-01" db="EMBL/GenBank/DDBJ databases">
        <title>Caligus Genome Assembly.</title>
        <authorList>
            <person name="Gallardo-Escarate C."/>
        </authorList>
    </citation>
    <scope>NUCLEOTIDE SEQUENCE [LARGE SCALE GENOMIC DNA]</scope>
</reference>
<dbReference type="PANTHER" id="PTHR16212:SF4">
    <property type="entry name" value="FOCADHESIN"/>
    <property type="match status" value="1"/>
</dbReference>
<accession>A0A7T8GQ94</accession>
<dbReference type="InterPro" id="IPR045163">
    <property type="entry name" value="Focadhesin/RST1"/>
</dbReference>
<sequence>TYKGPNNVLSSVLIMLTNAFDKAFFGHYLSFLEVMRDLFDVVSDKWILGIFISSLLGITLVPSKLLPKDLWRMSSSLIKKYNVAKPVSDSSSNLWKETTRLVWNRDINMSRIKTRLLSEFSDSNDSIVSWLKGLKNISLEYLCILNSDVVLDGVVAALASILIEYPQRSHGVLAVILHKLSKETNPRALNVTLKSLSIVVKDKNCIKFLLYDLYEAEERTYPYLHKALEEKTSNDEAHISKAFIIYKICSKKSSVKHASDLLPLLSEILNDQAHELSCLLSLKAIHSMCSDSIIDIETTLKAIMPKVLADGQTEVRVALLDVCALLPDFQVESEKYEAFFKSTLKFLWSLTKKCQENPMALRRAAYKCIGKYGLYKQRFELLPTTLTNGFDPIELVENDESILYVPGECWLNMLIDSSEEDLPLYEGLLKTFLEDEVREFPSSVYYLPHKNNEKTRMDYSSVLSESSVLRYLIASLQSSHNPLGLEIYSSIFRILSAQYFQQFPPLNWDLLLPSKGNTRRKCFAFVDLTVAILSKIDILLQYHRSHKLKAFLLKISGSCIDKTPLTCILKGLREKASVCSKYEEFNEFFKSLLHQVSCDDQLMDLYLELIPHFPHEHWKQLSNPLLLKK</sequence>
<feature type="domain" description="DUF3730" evidence="1">
    <location>
        <begin position="208"/>
        <end position="357"/>
    </location>
</feature>
<gene>
    <name evidence="2" type="ORF">FKW44_023718</name>
</gene>
<dbReference type="OrthoDB" id="6354723at2759"/>
<dbReference type="PANTHER" id="PTHR16212">
    <property type="entry name" value="FOCADHESIN FAMILY MEMBER"/>
    <property type="match status" value="1"/>
</dbReference>
<name>A0A7T8GQ94_CALRO</name>